<keyword evidence="2" id="KW-1185">Reference proteome</keyword>
<organismHost>
    <name type="scientific">Spodoptera frugiperda</name>
    <name type="common">Fall armyworm</name>
    <dbReference type="NCBI Taxonomy" id="7108"/>
</organismHost>
<organism evidence="1 2">
    <name type="scientific">Spodoptera frugiperda ascovirus 1a</name>
    <name type="common">SfAV-1a</name>
    <dbReference type="NCBI Taxonomy" id="113370"/>
    <lineage>
        <taxon>Viruses</taxon>
        <taxon>Varidnaviria</taxon>
        <taxon>Bamfordvirae</taxon>
        <taxon>Nucleocytoviricota</taxon>
        <taxon>Megaviricetes</taxon>
        <taxon>Pimascovirales</taxon>
        <taxon>Pimascovirales incertae sedis</taxon>
        <taxon>Ascoviridae</taxon>
        <taxon>Ascovirus</taxon>
        <taxon>Ascovirus sfav1a</taxon>
    </lineage>
</organism>
<dbReference type="EMBL" id="AM398843">
    <property type="protein sequence ID" value="CAL44698.1"/>
    <property type="molecule type" value="Genomic_DNA"/>
</dbReference>
<proteinExistence type="predicted"/>
<dbReference type="Proteomes" id="UP000008030">
    <property type="component" value="Segment"/>
</dbReference>
<protein>
    <submittedName>
        <fullName evidence="1">15 kDa</fullName>
    </submittedName>
</protein>
<evidence type="ECO:0000313" key="1">
    <source>
        <dbReference type="EMBL" id="CAL44698.1"/>
    </source>
</evidence>
<dbReference type="KEGG" id="vg:4306225"/>
<name>Q0E503_SFAVA</name>
<sequence>MCIRFQAASSGSRRDGRALHTIIGMNCARIGSISDDFMYKSLAINVPLPDKSFACPTFMSAEPAISSVTARRTPCNLHMSGLTLPMSILLHTNTDLDSLTISGPSRHSNMRINTDLPLLPTPVHTTYCLNMLKPRKI</sequence>
<evidence type="ECO:0000313" key="2">
    <source>
        <dbReference type="Proteomes" id="UP000008030"/>
    </source>
</evidence>
<gene>
    <name evidence="1" type="primary">ORF098</name>
</gene>
<dbReference type="RefSeq" id="YP_762454.1">
    <property type="nucleotide sequence ID" value="NC_008361.1"/>
</dbReference>
<accession>Q0E503</accession>
<dbReference type="GeneID" id="4306225"/>
<reference evidence="1 2" key="1">
    <citation type="journal article" date="2006" name="J. Virol.">
        <title>Genomic sequence of Spodoptera frugiperda Ascovirus 1a, an enveloped, double-stranded DNA insect virus that manipulates apoptosis for viral reproduction.</title>
        <authorList>
            <person name="Bideshi D.K."/>
            <person name="Demattei M.V."/>
            <person name="Rouleux-Bonnin F."/>
            <person name="Stasiak K."/>
            <person name="Tan Y."/>
            <person name="Bigot S."/>
            <person name="Bigot Y."/>
            <person name="Federici B.A."/>
        </authorList>
    </citation>
    <scope>NUCLEOTIDE SEQUENCE [LARGE SCALE GENOMIC DNA]</scope>
    <source>
        <strain evidence="2">SvAV-1a</strain>
    </source>
</reference>